<evidence type="ECO:0000256" key="1">
    <source>
        <dbReference type="SAM" id="Coils"/>
    </source>
</evidence>
<gene>
    <name evidence="4" type="ORF">QTN47_27135</name>
</gene>
<dbReference type="EMBL" id="JAULBC010000015">
    <property type="protein sequence ID" value="MEX6691214.1"/>
    <property type="molecule type" value="Genomic_DNA"/>
</dbReference>
<feature type="region of interest" description="Disordered" evidence="2">
    <location>
        <begin position="276"/>
        <end position="295"/>
    </location>
</feature>
<name>A0ABV3ZPM4_9BACT</name>
<feature type="compositionally biased region" description="Polar residues" evidence="2">
    <location>
        <begin position="279"/>
        <end position="295"/>
    </location>
</feature>
<dbReference type="Proteomes" id="UP001560573">
    <property type="component" value="Unassembled WGS sequence"/>
</dbReference>
<feature type="transmembrane region" description="Helical" evidence="3">
    <location>
        <begin position="20"/>
        <end position="40"/>
    </location>
</feature>
<keyword evidence="3" id="KW-0472">Membrane</keyword>
<feature type="coiled-coil region" evidence="1">
    <location>
        <begin position="139"/>
        <end position="166"/>
    </location>
</feature>
<feature type="transmembrane region" description="Helical" evidence="3">
    <location>
        <begin position="61"/>
        <end position="78"/>
    </location>
</feature>
<sequence length="295" mass="34710">MDKVTDFFNAIKDRLSNPFISSALIAWLIFNWRIPVGIFYMNSASEVFNLILQTGNWKTKYLWPLVSASVYTFGFPYIRTCIHAFNSYINNWSTNWNLAIRKDGSVPIGKYLALRNEYKKRTSLLENVIQDERESISQNEQFKTQKMELEAEINRLKDQISRYDQEFGYYIMAGEWQYREEPASEKPIIGRLRPDAELSLLEFRDQYVYKRFENTKNNLYLTIDYFHYDINRGKVVIVGHHGQQGEQWVYYLERQNHRSLKGSLNGIRSVELELKTGNGLPTHNPPQANSLFDGK</sequence>
<evidence type="ECO:0000313" key="5">
    <source>
        <dbReference type="Proteomes" id="UP001560573"/>
    </source>
</evidence>
<proteinExistence type="predicted"/>
<keyword evidence="3" id="KW-1133">Transmembrane helix</keyword>
<comment type="caution">
    <text evidence="4">The sequence shown here is derived from an EMBL/GenBank/DDBJ whole genome shotgun (WGS) entry which is preliminary data.</text>
</comment>
<evidence type="ECO:0000256" key="3">
    <source>
        <dbReference type="SAM" id="Phobius"/>
    </source>
</evidence>
<organism evidence="4 5">
    <name type="scientific">Danxiaibacter flavus</name>
    <dbReference type="NCBI Taxonomy" id="3049108"/>
    <lineage>
        <taxon>Bacteria</taxon>
        <taxon>Pseudomonadati</taxon>
        <taxon>Bacteroidota</taxon>
        <taxon>Chitinophagia</taxon>
        <taxon>Chitinophagales</taxon>
        <taxon>Chitinophagaceae</taxon>
        <taxon>Danxiaibacter</taxon>
    </lineage>
</organism>
<protein>
    <submittedName>
        <fullName evidence="4">Uncharacterized protein</fullName>
    </submittedName>
</protein>
<keyword evidence="1" id="KW-0175">Coiled coil</keyword>
<keyword evidence="3" id="KW-0812">Transmembrane</keyword>
<keyword evidence="5" id="KW-1185">Reference proteome</keyword>
<evidence type="ECO:0000313" key="4">
    <source>
        <dbReference type="EMBL" id="MEX6691214.1"/>
    </source>
</evidence>
<dbReference type="RefSeq" id="WP_369332630.1">
    <property type="nucleotide sequence ID" value="NZ_JAULBC010000015.1"/>
</dbReference>
<reference evidence="4 5" key="1">
    <citation type="submission" date="2023-07" db="EMBL/GenBank/DDBJ databases">
        <authorList>
            <person name="Lian W.-H."/>
        </authorList>
    </citation>
    <scope>NUCLEOTIDE SEQUENCE [LARGE SCALE GENOMIC DNA]</scope>
    <source>
        <strain evidence="4 5">SYSU DXS3180</strain>
    </source>
</reference>
<evidence type="ECO:0000256" key="2">
    <source>
        <dbReference type="SAM" id="MobiDB-lite"/>
    </source>
</evidence>
<accession>A0ABV3ZPM4</accession>